<dbReference type="GO" id="GO:0030246">
    <property type="term" value="F:carbohydrate binding"/>
    <property type="evidence" value="ECO:0007669"/>
    <property type="project" value="InterPro"/>
</dbReference>
<comment type="caution">
    <text evidence="6">The sequence shown here is derived from an EMBL/GenBank/DDBJ whole genome shotgun (WGS) entry which is preliminary data.</text>
</comment>
<keyword evidence="1" id="KW-0378">Hydrolase</keyword>
<dbReference type="Gene3D" id="2.70.98.10">
    <property type="match status" value="1"/>
</dbReference>
<evidence type="ECO:0000256" key="1">
    <source>
        <dbReference type="ARBA" id="ARBA00022801"/>
    </source>
</evidence>
<evidence type="ECO:0000256" key="2">
    <source>
        <dbReference type="ARBA" id="ARBA00023295"/>
    </source>
</evidence>
<feature type="domain" description="Glycosyl-hydrolase 97 C-terminal oligomerisation" evidence="5">
    <location>
        <begin position="367"/>
        <end position="457"/>
    </location>
</feature>
<dbReference type="InterPro" id="IPR013785">
    <property type="entry name" value="Aldolase_TIM"/>
</dbReference>
<evidence type="ECO:0008006" key="8">
    <source>
        <dbReference type="Google" id="ProtNLM"/>
    </source>
</evidence>
<dbReference type="Gene3D" id="3.20.20.70">
    <property type="entry name" value="Aldolase class I"/>
    <property type="match status" value="1"/>
</dbReference>
<reference evidence="6 7" key="1">
    <citation type="submission" date="2015-11" db="EMBL/GenBank/DDBJ databases">
        <authorList>
            <person name="Zhang Y."/>
            <person name="Guo Z."/>
        </authorList>
    </citation>
    <scope>NUCLEOTIDE SEQUENCE [LARGE SCALE GENOMIC DNA]</scope>
    <source>
        <strain evidence="7">gdw1</strain>
    </source>
</reference>
<dbReference type="InterPro" id="IPR013780">
    <property type="entry name" value="Glyco_hydro_b"/>
</dbReference>
<organism evidence="6 7">
    <name type="scientific">Leifsonia xyli subsp. xyli</name>
    <dbReference type="NCBI Taxonomy" id="59736"/>
    <lineage>
        <taxon>Bacteria</taxon>
        <taxon>Bacillati</taxon>
        <taxon>Actinomycetota</taxon>
        <taxon>Actinomycetes</taxon>
        <taxon>Micrococcales</taxon>
        <taxon>Microbacteriaceae</taxon>
        <taxon>Leifsonia</taxon>
    </lineage>
</organism>
<name>A0A1E2SM90_LEIXY</name>
<evidence type="ECO:0000259" key="4">
    <source>
        <dbReference type="Pfam" id="PF14508"/>
    </source>
</evidence>
<dbReference type="PANTHER" id="PTHR35803">
    <property type="entry name" value="GLUCAN 1,4-ALPHA-GLUCOSIDASE SUSB-RELATED"/>
    <property type="match status" value="1"/>
</dbReference>
<evidence type="ECO:0000259" key="5">
    <source>
        <dbReference type="Pfam" id="PF14509"/>
    </source>
</evidence>
<dbReference type="InterPro" id="IPR017853">
    <property type="entry name" value="GH"/>
</dbReference>
<dbReference type="InterPro" id="IPR019563">
    <property type="entry name" value="GH97_catalytic"/>
</dbReference>
<feature type="domain" description="Glycosyl-hydrolase 97 catalytic" evidence="3">
    <location>
        <begin position="149"/>
        <end position="280"/>
    </location>
</feature>
<gene>
    <name evidence="6" type="ORF">ATY41_07745</name>
</gene>
<dbReference type="EMBL" id="LNZG01000004">
    <property type="protein sequence ID" value="ODA90945.1"/>
    <property type="molecule type" value="Genomic_DNA"/>
</dbReference>
<accession>A0A1E2SM90</accession>
<keyword evidence="2" id="KW-0326">Glycosidase</keyword>
<evidence type="ECO:0000313" key="6">
    <source>
        <dbReference type="EMBL" id="ODA90945.1"/>
    </source>
</evidence>
<feature type="domain" description="Glycosyl-hydrolase 97 N-terminal" evidence="4">
    <location>
        <begin position="5"/>
        <end position="114"/>
    </location>
</feature>
<dbReference type="Pfam" id="PF10566">
    <property type="entry name" value="Glyco_hydro_97"/>
    <property type="match status" value="1"/>
</dbReference>
<evidence type="ECO:0000313" key="7">
    <source>
        <dbReference type="Proteomes" id="UP000094426"/>
    </source>
</evidence>
<dbReference type="Gene3D" id="2.60.40.1180">
    <property type="entry name" value="Golgi alpha-mannosidase II"/>
    <property type="match status" value="1"/>
</dbReference>
<proteinExistence type="predicted"/>
<dbReference type="AlphaFoldDB" id="A0A1E2SM90"/>
<sequence>MYENAQKRSAVPDLAGRRMAMPLLASAAGGSQWMLLTEAAVYAGGSYPAVRLDGGANGVLRVQLPGPDRSVFDTSAGAVRVPVAAGAQTPWRVIELGSSLAELAEGSILADLNDAPSGTLAPEAASWIRPGTALWPWWTNSSPDYIALHQQYIDAAERLGVPYVVADLGYSSWADIATIGVYARMHGVGVIAWLHKNEFRNPDGSFFDQATLTTAVKEHAVPGVVGLKVDFFDSDRAETMAFYPRLARAAASSKLVLSLHGATKPGGEDRTYPNIFTSEAIGGDEWYKMRAPKSAADNVNAAVTRGLLGSAYYTPDALAIGGAPNVSQAHQLALTTVIPSALTTLADSPNSYEGWAGWGYLADAPTVWDQSLLLDAVPDSHVAVARRSGETWRVAAIDDAARTVDVPLGFLGEGAYTATSYTDGADGTSVAVSRRTVTADDRLSLNVALHGGAAVVLTPGVAVSVEPSADRVLEAETATLSGAARIDPCVTCSGGFKVGYLGVGGRMTFSGVEAEGDYRLRVAYLLGEPRSLTVTVDGVPVRVTSPVSGAASGVPIGWDVLRSIDTRSRSVLVSTRSFSVILGTLLTLTASPCSALIRPRIRLRRGRSQLPCPSAPRVRA</sequence>
<dbReference type="RefSeq" id="WP_041766836.1">
    <property type="nucleotide sequence ID" value="NZ_LNZG01000004.1"/>
</dbReference>
<dbReference type="SUPFAM" id="SSF51445">
    <property type="entry name" value="(Trans)glycosidases"/>
    <property type="match status" value="1"/>
</dbReference>
<dbReference type="InterPro" id="IPR029483">
    <property type="entry name" value="GH97_C"/>
</dbReference>
<dbReference type="InterPro" id="IPR014718">
    <property type="entry name" value="GH-type_carb-bd"/>
</dbReference>
<dbReference type="Gene3D" id="2.60.120.260">
    <property type="entry name" value="Galactose-binding domain-like"/>
    <property type="match status" value="1"/>
</dbReference>
<dbReference type="Pfam" id="PF14509">
    <property type="entry name" value="GH97_C"/>
    <property type="match status" value="1"/>
</dbReference>
<dbReference type="InterPro" id="IPR052720">
    <property type="entry name" value="Glycosyl_hydrolase_97"/>
</dbReference>
<protein>
    <recommendedName>
        <fullName evidence="8">CBM6 domain-containing protein</fullName>
    </recommendedName>
</protein>
<dbReference type="GO" id="GO:0016798">
    <property type="term" value="F:hydrolase activity, acting on glycosyl bonds"/>
    <property type="evidence" value="ECO:0007669"/>
    <property type="project" value="UniProtKB-KW"/>
</dbReference>
<dbReference type="OrthoDB" id="9807519at2"/>
<dbReference type="Proteomes" id="UP000094426">
    <property type="component" value="Unassembled WGS sequence"/>
</dbReference>
<dbReference type="PANTHER" id="PTHR35803:SF2">
    <property type="entry name" value="RETAINING ALPHA-GALACTOSIDASE"/>
    <property type="match status" value="1"/>
</dbReference>
<dbReference type="InterPro" id="IPR029486">
    <property type="entry name" value="GH97_N"/>
</dbReference>
<evidence type="ECO:0000259" key="3">
    <source>
        <dbReference type="Pfam" id="PF10566"/>
    </source>
</evidence>
<dbReference type="Pfam" id="PF14508">
    <property type="entry name" value="GH97_N"/>
    <property type="match status" value="1"/>
</dbReference>